<feature type="transmembrane region" description="Helical" evidence="7">
    <location>
        <begin position="357"/>
        <end position="377"/>
    </location>
</feature>
<dbReference type="InterPro" id="IPR005829">
    <property type="entry name" value="Sugar_transporter_CS"/>
</dbReference>
<feature type="domain" description="Major facilitator superfamily (MFS) profile" evidence="8">
    <location>
        <begin position="24"/>
        <end position="540"/>
    </location>
</feature>
<proteinExistence type="inferred from homology"/>
<evidence type="ECO:0000259" key="8">
    <source>
        <dbReference type="PROSITE" id="PS50850"/>
    </source>
</evidence>
<evidence type="ECO:0000256" key="4">
    <source>
        <dbReference type="ARBA" id="ARBA00022692"/>
    </source>
</evidence>
<dbReference type="AlphaFoldDB" id="A0A9P3HA35"/>
<dbReference type="PANTHER" id="PTHR23503:SF8">
    <property type="entry name" value="FACILITATED GLUCOSE TRANSPORTER PROTEIN 1"/>
    <property type="match status" value="1"/>
</dbReference>
<comment type="subcellular location">
    <subcellularLocation>
        <location evidence="1">Membrane</location>
        <topology evidence="1">Multi-pass membrane protein</topology>
    </subcellularLocation>
</comment>
<dbReference type="Gene3D" id="1.20.1250.20">
    <property type="entry name" value="MFS general substrate transporter like domains"/>
    <property type="match status" value="2"/>
</dbReference>
<sequence>MSPMDSRKLPAMPRPTLYNGLVACLLSVAIGYVIGSPNIPEAAIRGSPGGGCGPVEYTIQGGFPNCLQFSDLLWGFAIGSFCLGACIGSLSGATIQTRHGRKRTMVLSDALFIFGSLVISLSYQQAQFIIGRMVLGFACGLAGVVTPSYLNEISTVRSRGTMGTFHQLFLVVGLLISNLVGLIWTDPPGWRVTLAMNGVPSVLHLMLIRTVVESPKFLLARGHIEQGRRVLQKLRGSELDVDIEIEFSEMVRTASGGDPQMEPMTVVEAHREQLVQQPLDPQADLEGEKFNNNPLFVVERGDSAATIAVVSSTQTSAAGRAIPKTDFQDKERQSPCKDDTQEAYTIITLFRSECRSLALVGISIHFLQQASGINGLVYYSTSFLSTVFGNGESTSRLITLGVSCCNMVCTLLGVFLINRLPRRTLLLLSMGGISLSALLLIIGAYAKVGILVVVAVFLYIATFAIALGPIPWMLLSEMLPTYALDAGSAVATAVNWGTNFIIGLLFPTLSNALGNATFILFGGFTVLGFFYVLRFVPETRNRSVESVMASKGISMRNADKNCSSTAAAVAAAAIQH</sequence>
<keyword evidence="4 7" id="KW-0812">Transmembrane</keyword>
<dbReference type="Proteomes" id="UP000827284">
    <property type="component" value="Unassembled WGS sequence"/>
</dbReference>
<evidence type="ECO:0000256" key="6">
    <source>
        <dbReference type="ARBA" id="ARBA00023136"/>
    </source>
</evidence>
<keyword evidence="10" id="KW-1185">Reference proteome</keyword>
<feature type="transmembrane region" description="Helical" evidence="7">
    <location>
        <begin position="129"/>
        <end position="150"/>
    </location>
</feature>
<dbReference type="InterPro" id="IPR005828">
    <property type="entry name" value="MFS_sugar_transport-like"/>
</dbReference>
<dbReference type="OrthoDB" id="4540492at2759"/>
<dbReference type="InterPro" id="IPR045263">
    <property type="entry name" value="GLUT"/>
</dbReference>
<evidence type="ECO:0000256" key="5">
    <source>
        <dbReference type="ARBA" id="ARBA00022989"/>
    </source>
</evidence>
<keyword evidence="6 7" id="KW-0472">Membrane</keyword>
<feature type="transmembrane region" description="Helical" evidence="7">
    <location>
        <begin position="450"/>
        <end position="475"/>
    </location>
</feature>
<feature type="transmembrane region" description="Helical" evidence="7">
    <location>
        <begin position="162"/>
        <end position="184"/>
    </location>
</feature>
<keyword evidence="5 7" id="KW-1133">Transmembrane helix</keyword>
<dbReference type="InterPro" id="IPR036259">
    <property type="entry name" value="MFS_trans_sf"/>
</dbReference>
<evidence type="ECO:0000256" key="1">
    <source>
        <dbReference type="ARBA" id="ARBA00004141"/>
    </source>
</evidence>
<dbReference type="PROSITE" id="PS50850">
    <property type="entry name" value="MFS"/>
    <property type="match status" value="1"/>
</dbReference>
<dbReference type="InterPro" id="IPR020846">
    <property type="entry name" value="MFS_dom"/>
</dbReference>
<reference evidence="9" key="2">
    <citation type="journal article" date="2022" name="Microbiol. Resour. Announc.">
        <title>Whole-Genome Sequence of Entomortierella parvispora E1425, a Mucoromycotan Fungus Associated with Burkholderiaceae-Related Endosymbiotic Bacteria.</title>
        <authorList>
            <person name="Herlambang A."/>
            <person name="Guo Y."/>
            <person name="Takashima Y."/>
            <person name="Narisawa K."/>
            <person name="Ohta H."/>
            <person name="Nishizawa T."/>
        </authorList>
    </citation>
    <scope>NUCLEOTIDE SEQUENCE</scope>
    <source>
        <strain evidence="9">E1425</strain>
    </source>
</reference>
<feature type="transmembrane region" description="Helical" evidence="7">
    <location>
        <begin position="424"/>
        <end position="444"/>
    </location>
</feature>
<dbReference type="PRINTS" id="PR00171">
    <property type="entry name" value="SUGRTRNSPORT"/>
</dbReference>
<feature type="transmembrane region" description="Helical" evidence="7">
    <location>
        <begin position="512"/>
        <end position="533"/>
    </location>
</feature>
<evidence type="ECO:0000256" key="2">
    <source>
        <dbReference type="ARBA" id="ARBA00010992"/>
    </source>
</evidence>
<dbReference type="Pfam" id="PF00083">
    <property type="entry name" value="Sugar_tr"/>
    <property type="match status" value="2"/>
</dbReference>
<evidence type="ECO:0000256" key="7">
    <source>
        <dbReference type="SAM" id="Phobius"/>
    </source>
</evidence>
<accession>A0A9P3HA35</accession>
<evidence type="ECO:0000256" key="3">
    <source>
        <dbReference type="ARBA" id="ARBA00022448"/>
    </source>
</evidence>
<feature type="transmembrane region" description="Helical" evidence="7">
    <location>
        <begin position="72"/>
        <end position="93"/>
    </location>
</feature>
<evidence type="ECO:0000313" key="10">
    <source>
        <dbReference type="Proteomes" id="UP000827284"/>
    </source>
</evidence>
<feature type="transmembrane region" description="Helical" evidence="7">
    <location>
        <begin position="190"/>
        <end position="212"/>
    </location>
</feature>
<dbReference type="GO" id="GO:0016020">
    <property type="term" value="C:membrane"/>
    <property type="evidence" value="ECO:0007669"/>
    <property type="project" value="UniProtKB-SubCell"/>
</dbReference>
<feature type="transmembrane region" description="Helical" evidence="7">
    <location>
        <begin position="105"/>
        <end position="123"/>
    </location>
</feature>
<dbReference type="GO" id="GO:0015149">
    <property type="term" value="F:hexose transmembrane transporter activity"/>
    <property type="evidence" value="ECO:0007669"/>
    <property type="project" value="TreeGrafter"/>
</dbReference>
<feature type="transmembrane region" description="Helical" evidence="7">
    <location>
        <begin position="482"/>
        <end position="506"/>
    </location>
</feature>
<reference evidence="9" key="1">
    <citation type="submission" date="2021-11" db="EMBL/GenBank/DDBJ databases">
        <authorList>
            <person name="Herlambang A."/>
            <person name="Guo Y."/>
            <person name="Takashima Y."/>
            <person name="Nishizawa T."/>
        </authorList>
    </citation>
    <scope>NUCLEOTIDE SEQUENCE</scope>
    <source>
        <strain evidence="9">E1425</strain>
    </source>
</reference>
<keyword evidence="3" id="KW-0813">Transport</keyword>
<protein>
    <recommendedName>
        <fullName evidence="8">Major facilitator superfamily (MFS) profile domain-containing protein</fullName>
    </recommendedName>
</protein>
<dbReference type="PROSITE" id="PS00217">
    <property type="entry name" value="SUGAR_TRANSPORT_2"/>
    <property type="match status" value="1"/>
</dbReference>
<organism evidence="9 10">
    <name type="scientific">Entomortierella parvispora</name>
    <dbReference type="NCBI Taxonomy" id="205924"/>
    <lineage>
        <taxon>Eukaryota</taxon>
        <taxon>Fungi</taxon>
        <taxon>Fungi incertae sedis</taxon>
        <taxon>Mucoromycota</taxon>
        <taxon>Mortierellomycotina</taxon>
        <taxon>Mortierellomycetes</taxon>
        <taxon>Mortierellales</taxon>
        <taxon>Mortierellaceae</taxon>
        <taxon>Entomortierella</taxon>
    </lineage>
</organism>
<comment type="similarity">
    <text evidence="2">Belongs to the major facilitator superfamily. Sugar transporter (TC 2.A.1.1) family.</text>
</comment>
<evidence type="ECO:0000313" key="9">
    <source>
        <dbReference type="EMBL" id="GJJ72542.1"/>
    </source>
</evidence>
<feature type="transmembrane region" description="Helical" evidence="7">
    <location>
        <begin position="397"/>
        <end position="417"/>
    </location>
</feature>
<dbReference type="EMBL" id="BQFW01000007">
    <property type="protein sequence ID" value="GJJ72542.1"/>
    <property type="molecule type" value="Genomic_DNA"/>
</dbReference>
<dbReference type="PANTHER" id="PTHR23503">
    <property type="entry name" value="SOLUTE CARRIER FAMILY 2"/>
    <property type="match status" value="1"/>
</dbReference>
<name>A0A9P3HA35_9FUNG</name>
<dbReference type="SUPFAM" id="SSF103473">
    <property type="entry name" value="MFS general substrate transporter"/>
    <property type="match status" value="1"/>
</dbReference>
<gene>
    <name evidence="9" type="ORF">EMPS_04900</name>
</gene>
<comment type="caution">
    <text evidence="9">The sequence shown here is derived from an EMBL/GenBank/DDBJ whole genome shotgun (WGS) entry which is preliminary data.</text>
</comment>
<dbReference type="InterPro" id="IPR003663">
    <property type="entry name" value="Sugar/inositol_transpt"/>
</dbReference>